<evidence type="ECO:0000256" key="2">
    <source>
        <dbReference type="ARBA" id="ARBA00005236"/>
    </source>
</evidence>
<accession>A0ABY4MJU0</accession>
<gene>
    <name evidence="9" type="ORF">K9S39_20910</name>
</gene>
<feature type="transmembrane region" description="Helical" evidence="7">
    <location>
        <begin position="128"/>
        <end position="148"/>
    </location>
</feature>
<feature type="transmembrane region" description="Helical" evidence="7">
    <location>
        <begin position="465"/>
        <end position="487"/>
    </location>
</feature>
<keyword evidence="4 7" id="KW-0812">Transmembrane</keyword>
<organism evidence="9 10">
    <name type="scientific">Streptomyces halobius</name>
    <dbReference type="NCBI Taxonomy" id="2879846"/>
    <lineage>
        <taxon>Bacteria</taxon>
        <taxon>Bacillati</taxon>
        <taxon>Actinomycetota</taxon>
        <taxon>Actinomycetes</taxon>
        <taxon>Kitasatosporales</taxon>
        <taxon>Streptomycetaceae</taxon>
        <taxon>Streptomyces</taxon>
    </lineage>
</organism>
<dbReference type="PANTHER" id="PTHR30489:SF0">
    <property type="entry name" value="LIPOPROTEIN-RELEASING SYSTEM TRANSMEMBRANE PROTEIN LOLE"/>
    <property type="match status" value="1"/>
</dbReference>
<feature type="transmembrane region" description="Helical" evidence="7">
    <location>
        <begin position="50"/>
        <end position="73"/>
    </location>
</feature>
<protein>
    <submittedName>
        <fullName evidence="9">ABC transporter permease</fullName>
    </submittedName>
</protein>
<keyword evidence="3" id="KW-1003">Cell membrane</keyword>
<comment type="subcellular location">
    <subcellularLocation>
        <location evidence="1">Cell membrane</location>
        <topology evidence="1">Multi-pass membrane protein</topology>
    </subcellularLocation>
</comment>
<evidence type="ECO:0000256" key="3">
    <source>
        <dbReference type="ARBA" id="ARBA00022475"/>
    </source>
</evidence>
<evidence type="ECO:0000256" key="5">
    <source>
        <dbReference type="ARBA" id="ARBA00022989"/>
    </source>
</evidence>
<evidence type="ECO:0000259" key="8">
    <source>
        <dbReference type="Pfam" id="PF02687"/>
    </source>
</evidence>
<evidence type="ECO:0000313" key="9">
    <source>
        <dbReference type="EMBL" id="UQA97848.1"/>
    </source>
</evidence>
<keyword evidence="10" id="KW-1185">Reference proteome</keyword>
<evidence type="ECO:0000256" key="6">
    <source>
        <dbReference type="ARBA" id="ARBA00023136"/>
    </source>
</evidence>
<evidence type="ECO:0000256" key="1">
    <source>
        <dbReference type="ARBA" id="ARBA00004651"/>
    </source>
</evidence>
<proteinExistence type="inferred from homology"/>
<feature type="transmembrane region" description="Helical" evidence="7">
    <location>
        <begin position="94"/>
        <end position="116"/>
    </location>
</feature>
<sequence>MRRMVLGEALAVAVPAAAVGCAMGAVVAPWAVRALNGTGLTPVELRAGPLGGPLLFAAGSGLVIAVLGALAAARRAARVRPTASLREADLDAKAMTAGRWISGLVLLTAGGTMVALAPNAGAEAATPLALFGPLALTLAATAWGPLYLPGLVRLLTAPLTWSGSVSGRLAGEAAGTAKRRTAALVGPVLAIVAIVGTFTSVMATTGAAAAADERARTLGQVVVEPADGSGKLSERALAALRGDPRVRAVSAPAPVELAVAGRDTAWREQAAAADLPALARTHRLTAVQGAVQELAPRTVAVSREFADWYGYRVGSRITYGFFGGQPVSARVLAVLDGGAAVPHLLLPEAERARAAAPERATVLLADPSGGAGAAAGRLAAALREQGGQSVAVTPTAEWYEGRATEQDRLNDLVLVVLTGPAAAYALIAVANTLVMSYSRRGREIAGMRMLGAGAWQVRRMALWEALGTTTVGAGLAAGVIALGLAAYRAGLRVSYGAIPLSVPWGALLGLVCACLLVAVCVSLTAVQRLLRRSTVAAVTARE</sequence>
<dbReference type="PANTHER" id="PTHR30489">
    <property type="entry name" value="LIPOPROTEIN-RELEASING SYSTEM TRANSMEMBRANE PROTEIN LOLE"/>
    <property type="match status" value="1"/>
</dbReference>
<dbReference type="Proteomes" id="UP000830115">
    <property type="component" value="Chromosome"/>
</dbReference>
<reference evidence="9" key="1">
    <citation type="submission" date="2021-10" db="EMBL/GenBank/DDBJ databases">
        <title>Streptomyces nigrumlapis sp.nov.,an antimicrobial producing actinobacterium isolated from Black Gobi rocks.</title>
        <authorList>
            <person name="Wen Y."/>
            <person name="Zhang W."/>
            <person name="Liu X.G."/>
        </authorList>
    </citation>
    <scope>NUCLEOTIDE SEQUENCE</scope>
    <source>
        <strain evidence="9">ST13-2-2</strain>
    </source>
</reference>
<feature type="transmembrane region" description="Helical" evidence="7">
    <location>
        <begin position="507"/>
        <end position="526"/>
    </location>
</feature>
<evidence type="ECO:0000256" key="7">
    <source>
        <dbReference type="SAM" id="Phobius"/>
    </source>
</evidence>
<feature type="domain" description="ABC3 transporter permease C-terminal" evidence="8">
    <location>
        <begin position="422"/>
        <end position="533"/>
    </location>
</feature>
<keyword evidence="5 7" id="KW-1133">Transmembrane helix</keyword>
<comment type="similarity">
    <text evidence="2">Belongs to the ABC-4 integral membrane protein family. LolC/E subfamily.</text>
</comment>
<name>A0ABY4MJU0_9ACTN</name>
<evidence type="ECO:0000313" key="10">
    <source>
        <dbReference type="Proteomes" id="UP000830115"/>
    </source>
</evidence>
<feature type="transmembrane region" description="Helical" evidence="7">
    <location>
        <begin position="188"/>
        <end position="211"/>
    </location>
</feature>
<dbReference type="InterPro" id="IPR051447">
    <property type="entry name" value="Lipoprotein-release_system"/>
</dbReference>
<dbReference type="PROSITE" id="PS51257">
    <property type="entry name" value="PROKAR_LIPOPROTEIN"/>
    <property type="match status" value="1"/>
</dbReference>
<dbReference type="EMBL" id="CP086322">
    <property type="protein sequence ID" value="UQA97848.1"/>
    <property type="molecule type" value="Genomic_DNA"/>
</dbReference>
<dbReference type="Pfam" id="PF02687">
    <property type="entry name" value="FtsX"/>
    <property type="match status" value="1"/>
</dbReference>
<evidence type="ECO:0000256" key="4">
    <source>
        <dbReference type="ARBA" id="ARBA00022692"/>
    </source>
</evidence>
<dbReference type="InterPro" id="IPR003838">
    <property type="entry name" value="ABC3_permease_C"/>
</dbReference>
<keyword evidence="6 7" id="KW-0472">Membrane</keyword>
<feature type="transmembrane region" description="Helical" evidence="7">
    <location>
        <begin position="412"/>
        <end position="434"/>
    </location>
</feature>